<protein>
    <submittedName>
        <fullName evidence="2">Mesaconyl-c4 hydratase</fullName>
    </submittedName>
</protein>
<keyword evidence="3" id="KW-1185">Reference proteome</keyword>
<evidence type="ECO:0000259" key="1">
    <source>
        <dbReference type="Pfam" id="PF13452"/>
    </source>
</evidence>
<dbReference type="InterPro" id="IPR039569">
    <property type="entry name" value="FAS1-like_DH_region"/>
</dbReference>
<dbReference type="Proteomes" id="UP001174694">
    <property type="component" value="Unassembled WGS sequence"/>
</dbReference>
<evidence type="ECO:0000313" key="3">
    <source>
        <dbReference type="Proteomes" id="UP001174694"/>
    </source>
</evidence>
<name>A0AA38RPQ6_9PEZI</name>
<accession>A0AA38RPQ6</accession>
<dbReference type="EMBL" id="JANBVO010000005">
    <property type="protein sequence ID" value="KAJ9152020.1"/>
    <property type="molecule type" value="Genomic_DNA"/>
</dbReference>
<dbReference type="GO" id="GO:0005739">
    <property type="term" value="C:mitochondrion"/>
    <property type="evidence" value="ECO:0007669"/>
    <property type="project" value="TreeGrafter"/>
</dbReference>
<evidence type="ECO:0000313" key="2">
    <source>
        <dbReference type="EMBL" id="KAJ9152020.1"/>
    </source>
</evidence>
<dbReference type="PANTHER" id="PTHR28152">
    <property type="entry name" value="HYDROXYACYL-THIOESTER DEHYDRATASE TYPE 2, MITOCHONDRIAL"/>
    <property type="match status" value="1"/>
</dbReference>
<dbReference type="FunFam" id="3.10.129.10:FF:000103">
    <property type="entry name" value="WGS project CABT00000000 data, contig 2.1"/>
    <property type="match status" value="1"/>
</dbReference>
<reference evidence="2" key="1">
    <citation type="submission" date="2022-07" db="EMBL/GenBank/DDBJ databases">
        <title>Fungi with potential for degradation of polypropylene.</title>
        <authorList>
            <person name="Gostincar C."/>
        </authorList>
    </citation>
    <scope>NUCLEOTIDE SEQUENCE</scope>
    <source>
        <strain evidence="2">EXF-13308</strain>
    </source>
</reference>
<dbReference type="Gene3D" id="3.10.129.10">
    <property type="entry name" value="Hotdog Thioesterase"/>
    <property type="match status" value="2"/>
</dbReference>
<dbReference type="Pfam" id="PF13452">
    <property type="entry name" value="FAS1_DH_region"/>
    <property type="match status" value="1"/>
</dbReference>
<dbReference type="PANTHER" id="PTHR28152:SF2">
    <property type="entry name" value="N-TERMINAL OF MAOC-LIKE DEHYDRATASE DOMAIN-CONTAINING PROTEIN"/>
    <property type="match status" value="1"/>
</dbReference>
<organism evidence="2 3">
    <name type="scientific">Pleurostoma richardsiae</name>
    <dbReference type="NCBI Taxonomy" id="41990"/>
    <lineage>
        <taxon>Eukaryota</taxon>
        <taxon>Fungi</taxon>
        <taxon>Dikarya</taxon>
        <taxon>Ascomycota</taxon>
        <taxon>Pezizomycotina</taxon>
        <taxon>Sordariomycetes</taxon>
        <taxon>Sordariomycetidae</taxon>
        <taxon>Calosphaeriales</taxon>
        <taxon>Pleurostomataceae</taxon>
        <taxon>Pleurostoma</taxon>
    </lineage>
</organism>
<dbReference type="InterPro" id="IPR029069">
    <property type="entry name" value="HotDog_dom_sf"/>
</dbReference>
<sequence length="357" mass="39160">MSVHLLLPALRVSSQIEARRNVRRLSSAIITTAADAAQRLLEDFSGTTVTRRQVLDANQLQKLSLSLGRKHIHPAGQDVSVDPPSAGTPVPPGYHLVYFTPGGVESELGRDGTDKTFNAPSPFTRRMWAGGQMRWNAHAPLRVGEEVEERTVLLSATPKTSRSAGEMVLVEVQKEFWGPKGLAVVDKRSWVFRPEVTATPHDDSAGEKKRKQAASFLDVHGASTIKDESTQEAEFPVRQLRWSPVGLFRFSALTFNGHKIHYNEGWTAEVEGHPGLVVHGPLNLISILDYWRDVHGQGTQQPSQITYRAMAPIYAGESYSIETAGVQDGQDGRAFEILAMKRGATCMKSEVLASASS</sequence>
<comment type="caution">
    <text evidence="2">The sequence shown here is derived from an EMBL/GenBank/DDBJ whole genome shotgun (WGS) entry which is preliminary data.</text>
</comment>
<proteinExistence type="predicted"/>
<gene>
    <name evidence="2" type="ORF">NKR23_g2986</name>
</gene>
<feature type="domain" description="FAS1-like dehydratase" evidence="1">
    <location>
        <begin position="87"/>
        <end position="186"/>
    </location>
</feature>
<dbReference type="SUPFAM" id="SSF54637">
    <property type="entry name" value="Thioesterase/thiol ester dehydrase-isomerase"/>
    <property type="match status" value="1"/>
</dbReference>
<dbReference type="GO" id="GO:0019171">
    <property type="term" value="F:(3R)-hydroxyacyl-[acyl-carrier-protein] dehydratase activity"/>
    <property type="evidence" value="ECO:0007669"/>
    <property type="project" value="TreeGrafter"/>
</dbReference>
<dbReference type="AlphaFoldDB" id="A0AA38RPQ6"/>
<dbReference type="InterPro" id="IPR052741">
    <property type="entry name" value="Mitochondrial_HTD2"/>
</dbReference>